<reference evidence="4 5" key="1">
    <citation type="journal article" date="2010" name="Cell">
        <title>The genome of Naegleria gruberi illuminates early eukaryotic versatility.</title>
        <authorList>
            <person name="Fritz-Laylin L.K."/>
            <person name="Prochnik S.E."/>
            <person name="Ginger M.L."/>
            <person name="Dacks J.B."/>
            <person name="Carpenter M.L."/>
            <person name="Field M.C."/>
            <person name="Kuo A."/>
            <person name="Paredez A."/>
            <person name="Chapman J."/>
            <person name="Pham J."/>
            <person name="Shu S."/>
            <person name="Neupane R."/>
            <person name="Cipriano M."/>
            <person name="Mancuso J."/>
            <person name="Tu H."/>
            <person name="Salamov A."/>
            <person name="Lindquist E."/>
            <person name="Shapiro H."/>
            <person name="Lucas S."/>
            <person name="Grigoriev I.V."/>
            <person name="Cande W.Z."/>
            <person name="Fulton C."/>
            <person name="Rokhsar D.S."/>
            <person name="Dawson S.C."/>
        </authorList>
    </citation>
    <scope>NUCLEOTIDE SEQUENCE [LARGE SCALE GENOMIC DNA]</scope>
    <source>
        <strain evidence="4 5">NEG-M</strain>
    </source>
</reference>
<gene>
    <name evidence="4" type="ORF">NAEGRDRAFT_61429</name>
</gene>
<evidence type="ECO:0000259" key="3">
    <source>
        <dbReference type="Pfam" id="PF07859"/>
    </source>
</evidence>
<keyword evidence="1" id="KW-0378">Hydrolase</keyword>
<keyword evidence="5" id="KW-1185">Reference proteome</keyword>
<dbReference type="GO" id="GO:0016787">
    <property type="term" value="F:hydrolase activity"/>
    <property type="evidence" value="ECO:0007669"/>
    <property type="project" value="UniProtKB-KW"/>
</dbReference>
<keyword evidence="2" id="KW-0732">Signal</keyword>
<accession>D2UYD1</accession>
<dbReference type="InterPro" id="IPR013094">
    <property type="entry name" value="AB_hydrolase_3"/>
</dbReference>
<dbReference type="VEuPathDB" id="AmoebaDB:NAEGRDRAFT_61429"/>
<evidence type="ECO:0000256" key="2">
    <source>
        <dbReference type="SAM" id="SignalP"/>
    </source>
</evidence>
<dbReference type="OMA" id="DEMMPHI"/>
<sequence>MERSLFVILLGLLVAGLAINYNSKYSTEVFAFRSVFNGLVYFNKYFGMKEGDPTTQMYGVTTQNWKHLSVEAQTYFNLIRFNNAKKVNDPVILRQNVNLNMAPPISLYNVLEKEEVSSLRNSKFVKLRDSFYLDFGKSKTAKTMLLIHGGGGFAGVHDGLQIRSIVEFMSNRLNSSLLNILSVNYRKMPLTDVEKKDNKNFASSFSEQVNDALEAYKWLINEKNVNAKDIVIMGDSFGAGIASSLLLRIAEDQQLDMPSSAILISGVYDLSGQMAASTMNEKNNLLCTRELLAVMEKLYKTETNLSPLNTWKNANKRVHSTKLLAVYSKDEEFTAESVKFLEVLNEIEHPSVKVIVDEMMPHIYPLLSYYIPEARATMQRIIDFIDE</sequence>
<dbReference type="OrthoDB" id="2152029at2759"/>
<feature type="chain" id="PRO_5003037676" evidence="2">
    <location>
        <begin position="19"/>
        <end position="387"/>
    </location>
</feature>
<evidence type="ECO:0000313" key="5">
    <source>
        <dbReference type="Proteomes" id="UP000006671"/>
    </source>
</evidence>
<dbReference type="InterPro" id="IPR029058">
    <property type="entry name" value="AB_hydrolase_fold"/>
</dbReference>
<dbReference type="Gene3D" id="3.40.50.1820">
    <property type="entry name" value="alpha/beta hydrolase"/>
    <property type="match status" value="1"/>
</dbReference>
<dbReference type="RefSeq" id="XP_002683515.1">
    <property type="nucleotide sequence ID" value="XM_002683469.1"/>
</dbReference>
<dbReference type="Proteomes" id="UP000006671">
    <property type="component" value="Unassembled WGS sequence"/>
</dbReference>
<dbReference type="AlphaFoldDB" id="D2UYD1"/>
<organism evidence="5">
    <name type="scientific">Naegleria gruberi</name>
    <name type="common">Amoeba</name>
    <dbReference type="NCBI Taxonomy" id="5762"/>
    <lineage>
        <taxon>Eukaryota</taxon>
        <taxon>Discoba</taxon>
        <taxon>Heterolobosea</taxon>
        <taxon>Tetramitia</taxon>
        <taxon>Eutetramitia</taxon>
        <taxon>Vahlkampfiidae</taxon>
        <taxon>Naegleria</taxon>
    </lineage>
</organism>
<dbReference type="STRING" id="5762.D2UYD1"/>
<dbReference type="PANTHER" id="PTHR48081">
    <property type="entry name" value="AB HYDROLASE SUPERFAMILY PROTEIN C4A8.06C"/>
    <property type="match status" value="1"/>
</dbReference>
<dbReference type="Pfam" id="PF07859">
    <property type="entry name" value="Abhydrolase_3"/>
    <property type="match status" value="1"/>
</dbReference>
<dbReference type="PANTHER" id="PTHR48081:SF31">
    <property type="entry name" value="STERYL ACETYL HYDROLASE MUG81-RELATED"/>
    <property type="match status" value="1"/>
</dbReference>
<protein>
    <submittedName>
        <fullName evidence="4">Predicted protein</fullName>
    </submittedName>
</protein>
<dbReference type="SUPFAM" id="SSF53474">
    <property type="entry name" value="alpha/beta-Hydrolases"/>
    <property type="match status" value="1"/>
</dbReference>
<evidence type="ECO:0000256" key="1">
    <source>
        <dbReference type="ARBA" id="ARBA00022801"/>
    </source>
</evidence>
<dbReference type="GeneID" id="8855386"/>
<proteinExistence type="predicted"/>
<evidence type="ECO:0000313" key="4">
    <source>
        <dbReference type="EMBL" id="EFC50771.1"/>
    </source>
</evidence>
<feature type="signal peptide" evidence="2">
    <location>
        <begin position="1"/>
        <end position="18"/>
    </location>
</feature>
<name>D2UYD1_NAEGR</name>
<dbReference type="EMBL" id="GG738845">
    <property type="protein sequence ID" value="EFC50771.1"/>
    <property type="molecule type" value="Genomic_DNA"/>
</dbReference>
<dbReference type="InParanoid" id="D2UYD1"/>
<dbReference type="InterPro" id="IPR050300">
    <property type="entry name" value="GDXG_lipolytic_enzyme"/>
</dbReference>
<dbReference type="KEGG" id="ngr:NAEGRDRAFT_61429"/>
<feature type="domain" description="Alpha/beta hydrolase fold-3" evidence="3">
    <location>
        <begin position="145"/>
        <end position="364"/>
    </location>
</feature>